<dbReference type="PROSITE" id="PS50206">
    <property type="entry name" value="RHODANESE_3"/>
    <property type="match status" value="1"/>
</dbReference>
<dbReference type="Pfam" id="PF00581">
    <property type="entry name" value="Rhodanese"/>
    <property type="match status" value="1"/>
</dbReference>
<evidence type="ECO:0000259" key="1">
    <source>
        <dbReference type="PROSITE" id="PS50206"/>
    </source>
</evidence>
<evidence type="ECO:0000313" key="2">
    <source>
        <dbReference type="EMBL" id="MBD9697953.1"/>
    </source>
</evidence>
<dbReference type="Gene3D" id="3.40.250.10">
    <property type="entry name" value="Rhodanese-like domain"/>
    <property type="match status" value="1"/>
</dbReference>
<feature type="domain" description="Rhodanese" evidence="1">
    <location>
        <begin position="18"/>
        <end position="134"/>
    </location>
</feature>
<dbReference type="PANTHER" id="PTHR47377:SF1">
    <property type="entry name" value="RHODANESE-LIKE DOMAIN-CONTAINING PROTEIN 4, CHLOROPLASTIC"/>
    <property type="match status" value="1"/>
</dbReference>
<keyword evidence="3" id="KW-1185">Reference proteome</keyword>
<dbReference type="InterPro" id="IPR036873">
    <property type="entry name" value="Rhodanese-like_dom_sf"/>
</dbReference>
<evidence type="ECO:0000313" key="3">
    <source>
        <dbReference type="Proteomes" id="UP000642107"/>
    </source>
</evidence>
<name>A0ABR9DLD1_9MICO</name>
<organism evidence="2 3">
    <name type="scientific">Flavimobilis rhizosphaerae</name>
    <dbReference type="NCBI Taxonomy" id="2775421"/>
    <lineage>
        <taxon>Bacteria</taxon>
        <taxon>Bacillati</taxon>
        <taxon>Actinomycetota</taxon>
        <taxon>Actinomycetes</taxon>
        <taxon>Micrococcales</taxon>
        <taxon>Jonesiaceae</taxon>
        <taxon>Flavimobilis</taxon>
    </lineage>
</organism>
<protein>
    <submittedName>
        <fullName evidence="2">Rhodanese-like domain-containing protein</fullName>
    </submittedName>
</protein>
<dbReference type="InterPro" id="IPR044240">
    <property type="entry name" value="STR4-like"/>
</dbReference>
<dbReference type="Proteomes" id="UP000642107">
    <property type="component" value="Unassembled WGS sequence"/>
</dbReference>
<comment type="caution">
    <text evidence="2">The sequence shown here is derived from an EMBL/GenBank/DDBJ whole genome shotgun (WGS) entry which is preliminary data.</text>
</comment>
<accession>A0ABR9DLD1</accession>
<reference evidence="2 3" key="1">
    <citation type="submission" date="2020-09" db="EMBL/GenBank/DDBJ databases">
        <title>Flavimobilis rhizosphaerae sp. nov., isolated from rhizosphere soil of Spartina alterniflora.</title>
        <authorList>
            <person name="Hanqin C."/>
        </authorList>
    </citation>
    <scope>NUCLEOTIDE SEQUENCE [LARGE SCALE GENOMIC DNA]</scope>
    <source>
        <strain evidence="2 3">GY 10621</strain>
    </source>
</reference>
<dbReference type="InterPro" id="IPR001763">
    <property type="entry name" value="Rhodanese-like_dom"/>
</dbReference>
<dbReference type="EMBL" id="JACZDF010000001">
    <property type="protein sequence ID" value="MBD9697953.1"/>
    <property type="molecule type" value="Genomic_DNA"/>
</dbReference>
<dbReference type="RefSeq" id="WP_102509951.1">
    <property type="nucleotide sequence ID" value="NZ_JACZDF010000001.1"/>
</dbReference>
<dbReference type="PANTHER" id="PTHR47377">
    <property type="entry name" value="RHODANESE-LIKE DOMAIN-CONTAINING PROTEIN 4, CHLOROPLASTIC"/>
    <property type="match status" value="1"/>
</dbReference>
<sequence length="140" mass="14864">MPYAGDVTPRDAWDQLTIDPQTVLVDVRTVEEWLEVGVPDSPSDDKPVRFVEWATHDGPNPRFLAQLEAAGVAKDATVLFLCRSGGRSVAAAEAATAAGWASSYNVLQGFEGDFDALGGRTVNGWLNAGLPTTSYAGPVE</sequence>
<proteinExistence type="predicted"/>
<dbReference type="SMART" id="SM00450">
    <property type="entry name" value="RHOD"/>
    <property type="match status" value="1"/>
</dbReference>
<dbReference type="SUPFAM" id="SSF52821">
    <property type="entry name" value="Rhodanese/Cell cycle control phosphatase"/>
    <property type="match status" value="1"/>
</dbReference>
<gene>
    <name evidence="2" type="ORF">IGS67_00355</name>
</gene>